<comment type="caution">
    <text evidence="2">The sequence shown here is derived from an EMBL/GenBank/DDBJ whole genome shotgun (WGS) entry which is preliminary data.</text>
</comment>
<accession>A0A448XAG4</accession>
<name>A0A448XAG4_9PLAT</name>
<keyword evidence="3" id="KW-1185">Reference proteome</keyword>
<feature type="compositionally biased region" description="Acidic residues" evidence="1">
    <location>
        <begin position="18"/>
        <end position="29"/>
    </location>
</feature>
<dbReference type="EMBL" id="CAAALY010131591">
    <property type="protein sequence ID" value="VEL32218.1"/>
    <property type="molecule type" value="Genomic_DNA"/>
</dbReference>
<gene>
    <name evidence="2" type="ORF">PXEA_LOCUS25658</name>
</gene>
<dbReference type="AlphaFoldDB" id="A0A448XAG4"/>
<protein>
    <submittedName>
        <fullName evidence="2">Uncharacterized protein</fullName>
    </submittedName>
</protein>
<sequence>ASATEHFVQSVKNPPSDEFFEEVDSDEELALPAEKKHHRGDAELPKEQETLYPPLDPSDDKDQISIPTLNTNGSVLDSVGRLVSSVTTKIPEYQRITILSSNVSEGADHLDLLPPNVAKEHAAITQSSPASSCFNLEQCEENTDKDSSDKKSCNGWLIQPAYVFACLFPLNLLEF</sequence>
<feature type="compositionally biased region" description="Basic and acidic residues" evidence="1">
    <location>
        <begin position="40"/>
        <end position="49"/>
    </location>
</feature>
<dbReference type="Proteomes" id="UP000784294">
    <property type="component" value="Unassembled WGS sequence"/>
</dbReference>
<reference evidence="2" key="1">
    <citation type="submission" date="2018-11" db="EMBL/GenBank/DDBJ databases">
        <authorList>
            <consortium name="Pathogen Informatics"/>
        </authorList>
    </citation>
    <scope>NUCLEOTIDE SEQUENCE</scope>
</reference>
<organism evidence="2 3">
    <name type="scientific">Protopolystoma xenopodis</name>
    <dbReference type="NCBI Taxonomy" id="117903"/>
    <lineage>
        <taxon>Eukaryota</taxon>
        <taxon>Metazoa</taxon>
        <taxon>Spiralia</taxon>
        <taxon>Lophotrochozoa</taxon>
        <taxon>Platyhelminthes</taxon>
        <taxon>Monogenea</taxon>
        <taxon>Polyopisthocotylea</taxon>
        <taxon>Polystomatidea</taxon>
        <taxon>Polystomatidae</taxon>
        <taxon>Protopolystoma</taxon>
    </lineage>
</organism>
<proteinExistence type="predicted"/>
<feature type="region of interest" description="Disordered" evidence="1">
    <location>
        <begin position="1"/>
        <end position="70"/>
    </location>
</feature>
<feature type="non-terminal residue" evidence="2">
    <location>
        <position position="1"/>
    </location>
</feature>
<evidence type="ECO:0000313" key="3">
    <source>
        <dbReference type="Proteomes" id="UP000784294"/>
    </source>
</evidence>
<evidence type="ECO:0000256" key="1">
    <source>
        <dbReference type="SAM" id="MobiDB-lite"/>
    </source>
</evidence>
<evidence type="ECO:0000313" key="2">
    <source>
        <dbReference type="EMBL" id="VEL32218.1"/>
    </source>
</evidence>